<gene>
    <name evidence="3" type="ORF">EA660_14335</name>
</gene>
<sequence length="204" mass="21715">MNISPLRVMLCAGAVALAACQPVGNGLAQAQQGLEKASAQMDSAKGELVEAQKKLVTENFSLKDDDSRLPKAELTPDGQLLIEGKPVAMSAEQKTLGLAYRTQMQGVASDGIAIGMEGAKLGIDAAASALKGVLAGKSDDEISQQAEATVKQKIKPRVEQLCARLPALLQAQRAWAAAQPEFRPYATMDESDVKDCMNKQDWNF</sequence>
<feature type="chain" id="PRO_5020795229" description="DUF2884 family protein" evidence="2">
    <location>
        <begin position="19"/>
        <end position="204"/>
    </location>
</feature>
<evidence type="ECO:0008006" key="5">
    <source>
        <dbReference type="Google" id="ProtNLM"/>
    </source>
</evidence>
<dbReference type="PROSITE" id="PS51257">
    <property type="entry name" value="PROKAR_LIPOPROTEIN"/>
    <property type="match status" value="1"/>
</dbReference>
<reference evidence="3 4" key="1">
    <citation type="submission" date="2019-02" db="EMBL/GenBank/DDBJ databases">
        <title>WGS of Pseudoxanthomonas species novum from clinical isolates.</title>
        <authorList>
            <person name="Bernier A.-M."/>
            <person name="Bernard K."/>
            <person name="Vachon A."/>
        </authorList>
    </citation>
    <scope>NUCLEOTIDE SEQUENCE [LARGE SCALE GENOMIC DNA]</scope>
    <source>
        <strain evidence="3 4">NML171200</strain>
    </source>
</reference>
<evidence type="ECO:0000313" key="4">
    <source>
        <dbReference type="Proteomes" id="UP000292627"/>
    </source>
</evidence>
<feature type="coiled-coil region" evidence="1">
    <location>
        <begin position="27"/>
        <end position="54"/>
    </location>
</feature>
<dbReference type="AlphaFoldDB" id="A0A4Q8L756"/>
<evidence type="ECO:0000256" key="2">
    <source>
        <dbReference type="SAM" id="SignalP"/>
    </source>
</evidence>
<feature type="signal peptide" evidence="2">
    <location>
        <begin position="1"/>
        <end position="18"/>
    </location>
</feature>
<comment type="caution">
    <text evidence="3">The sequence shown here is derived from an EMBL/GenBank/DDBJ whole genome shotgun (WGS) entry which is preliminary data.</text>
</comment>
<evidence type="ECO:0000256" key="1">
    <source>
        <dbReference type="SAM" id="Coils"/>
    </source>
</evidence>
<dbReference type="EMBL" id="SHMC01000005">
    <property type="protein sequence ID" value="TAA23794.1"/>
    <property type="molecule type" value="Genomic_DNA"/>
</dbReference>
<organism evidence="3 4">
    <name type="scientific">Pseudoxanthomonas winnipegensis</name>
    <dbReference type="NCBI Taxonomy" id="2480810"/>
    <lineage>
        <taxon>Bacteria</taxon>
        <taxon>Pseudomonadati</taxon>
        <taxon>Pseudomonadota</taxon>
        <taxon>Gammaproteobacteria</taxon>
        <taxon>Lysobacterales</taxon>
        <taxon>Lysobacteraceae</taxon>
        <taxon>Pseudoxanthomonas</taxon>
    </lineage>
</organism>
<protein>
    <recommendedName>
        <fullName evidence="5">DUF2884 family protein</fullName>
    </recommendedName>
</protein>
<dbReference type="Proteomes" id="UP000292627">
    <property type="component" value="Unassembled WGS sequence"/>
</dbReference>
<keyword evidence="1" id="KW-0175">Coiled coil</keyword>
<proteinExistence type="predicted"/>
<keyword evidence="2" id="KW-0732">Signal</keyword>
<accession>A0A4Q8L756</accession>
<dbReference type="RefSeq" id="WP_130552117.1">
    <property type="nucleotide sequence ID" value="NZ_SHMC01000005.1"/>
</dbReference>
<dbReference type="OrthoDB" id="6057407at2"/>
<name>A0A4Q8L756_9GAMM</name>
<evidence type="ECO:0000313" key="3">
    <source>
        <dbReference type="EMBL" id="TAA23794.1"/>
    </source>
</evidence>